<dbReference type="AlphaFoldDB" id="A0A0P1BK22"/>
<dbReference type="InterPro" id="IPR036236">
    <property type="entry name" value="Znf_C2H2_sf"/>
</dbReference>
<evidence type="ECO:0000256" key="5">
    <source>
        <dbReference type="ARBA" id="ARBA00022833"/>
    </source>
</evidence>
<keyword evidence="2" id="KW-0479">Metal-binding</keyword>
<evidence type="ECO:0000313" key="11">
    <source>
        <dbReference type="Proteomes" id="UP000054845"/>
    </source>
</evidence>
<feature type="region of interest" description="Disordered" evidence="8">
    <location>
        <begin position="79"/>
        <end position="100"/>
    </location>
</feature>
<feature type="region of interest" description="Disordered" evidence="8">
    <location>
        <begin position="253"/>
        <end position="287"/>
    </location>
</feature>
<dbReference type="STRING" id="401625.A0A0P1BK22"/>
<evidence type="ECO:0000256" key="8">
    <source>
        <dbReference type="SAM" id="MobiDB-lite"/>
    </source>
</evidence>
<name>A0A0P1BK22_9BASI</name>
<dbReference type="PANTHER" id="PTHR40626">
    <property type="entry name" value="MIP31509P"/>
    <property type="match status" value="1"/>
</dbReference>
<dbReference type="InterPro" id="IPR013087">
    <property type="entry name" value="Znf_C2H2_type"/>
</dbReference>
<comment type="subcellular location">
    <subcellularLocation>
        <location evidence="1">Nucleus</location>
    </subcellularLocation>
</comment>
<dbReference type="GO" id="GO:0000981">
    <property type="term" value="F:DNA-binding transcription factor activity, RNA polymerase II-specific"/>
    <property type="evidence" value="ECO:0007669"/>
    <property type="project" value="InterPro"/>
</dbReference>
<dbReference type="Proteomes" id="UP000054845">
    <property type="component" value="Unassembled WGS sequence"/>
</dbReference>
<feature type="compositionally biased region" description="Low complexity" evidence="8">
    <location>
        <begin position="1"/>
        <end position="23"/>
    </location>
</feature>
<accession>A0A0P1BK22</accession>
<dbReference type="SUPFAM" id="SSF57667">
    <property type="entry name" value="beta-beta-alpha zinc fingers"/>
    <property type="match status" value="1"/>
</dbReference>
<dbReference type="Gene3D" id="3.30.160.60">
    <property type="entry name" value="Classic Zinc Finger"/>
    <property type="match status" value="2"/>
</dbReference>
<evidence type="ECO:0000256" key="3">
    <source>
        <dbReference type="ARBA" id="ARBA00022737"/>
    </source>
</evidence>
<dbReference type="GO" id="GO:0000785">
    <property type="term" value="C:chromatin"/>
    <property type="evidence" value="ECO:0007669"/>
    <property type="project" value="TreeGrafter"/>
</dbReference>
<dbReference type="OrthoDB" id="1405595at2759"/>
<keyword evidence="11" id="KW-1185">Reference proteome</keyword>
<dbReference type="GO" id="GO:0008270">
    <property type="term" value="F:zinc ion binding"/>
    <property type="evidence" value="ECO:0007669"/>
    <property type="project" value="UniProtKB-KW"/>
</dbReference>
<dbReference type="EMBL" id="CCYA01000318">
    <property type="protein sequence ID" value="CEH16676.1"/>
    <property type="molecule type" value="Genomic_DNA"/>
</dbReference>
<dbReference type="PROSITE" id="PS00028">
    <property type="entry name" value="ZINC_FINGER_C2H2_1"/>
    <property type="match status" value="2"/>
</dbReference>
<dbReference type="GO" id="GO:0000978">
    <property type="term" value="F:RNA polymerase II cis-regulatory region sequence-specific DNA binding"/>
    <property type="evidence" value="ECO:0007669"/>
    <property type="project" value="InterPro"/>
</dbReference>
<evidence type="ECO:0000256" key="7">
    <source>
        <dbReference type="PROSITE-ProRule" id="PRU00042"/>
    </source>
</evidence>
<evidence type="ECO:0000256" key="4">
    <source>
        <dbReference type="ARBA" id="ARBA00022771"/>
    </source>
</evidence>
<feature type="region of interest" description="Disordered" evidence="8">
    <location>
        <begin position="300"/>
        <end position="340"/>
    </location>
</feature>
<sequence>MIKDPISPSSAPLASPPGAAKPPRASGSGSNLKACPFPGCDAAFAKPAHLQRHQLVHDKEQPHACQYCDQKFGRLDSLKRHQGRKHAEHGSPSGDNSTSAAWSEALGATPASSSTNTSAVPPWSDLERAAQLHDQDIGGVAGNSLAALASVAQSQLPVGAMSAASAMLGNAAEAGSGASSALPFHLNSSTWSTSSPSFMPDPANEAMMPSIDDILESFLASSAATSFSGSGSGFFLDGANDIFPAQSAQPFAPSLSDHAVPTPGTSVAAHTATPPSAPSPASHSLQTSCSPFVRAAASSLGTPRMPFPSSPSIPQHSAHRSSDPHHNSRQGSESAAAEKVASETRDLVIKGVVLPRLPQAASAEEIFWLANSRLPTLAPVIPPAFMQQGVQAKTFPVLYIIVSALGTLWHSDPSVREYGLSLWYFTYLAMWTQSGFLIDDSQATAYGLVVALHAQLFAKLSGEKFAGFRKARLGYNTLRATSRERGWRQLDAPFRLAIFAALDSPDQLRFAHDVLQDQRASFEARASALRAAEAAWAAWQEREQATRTAIVMAIMDGQNTPYDASLQPDGSNGIEAFDLGASSVNILLQAVLPTFNIEAWAAKTSMEWLKAILAPSANAFEQSSLQSGGLHSLQVGQIVDEMLNGQEEVTLAVFEKRHTALLELAVLEGLHFAWLGRKHSDGGWVRSMTRAFHPNETAAKAHPTMPWASPNHSSGTSLQDQVHAALARWPSLPFTDVFSSAQTRNSTVDGTLHVHLRWHSVCLEAHGLKGVVEGGCGDEDGEKELFGSS</sequence>
<keyword evidence="6" id="KW-0539">Nucleus</keyword>
<evidence type="ECO:0000313" key="10">
    <source>
        <dbReference type="EMBL" id="CEH16676.1"/>
    </source>
</evidence>
<organism evidence="10 11">
    <name type="scientific">Ceraceosorus bombacis</name>
    <dbReference type="NCBI Taxonomy" id="401625"/>
    <lineage>
        <taxon>Eukaryota</taxon>
        <taxon>Fungi</taxon>
        <taxon>Dikarya</taxon>
        <taxon>Basidiomycota</taxon>
        <taxon>Ustilaginomycotina</taxon>
        <taxon>Exobasidiomycetes</taxon>
        <taxon>Ceraceosorales</taxon>
        <taxon>Ceraceosoraceae</taxon>
        <taxon>Ceraceosorus</taxon>
    </lineage>
</organism>
<protein>
    <submittedName>
        <fullName evidence="10">Zinc finger</fullName>
    </submittedName>
</protein>
<keyword evidence="4 7" id="KW-0863">Zinc-finger</keyword>
<dbReference type="SMART" id="SM00355">
    <property type="entry name" value="ZnF_C2H2"/>
    <property type="match status" value="2"/>
</dbReference>
<dbReference type="InterPro" id="IPR051059">
    <property type="entry name" value="VerF-like"/>
</dbReference>
<feature type="domain" description="C2H2-type" evidence="9">
    <location>
        <begin position="63"/>
        <end position="91"/>
    </location>
</feature>
<keyword evidence="3" id="KW-0677">Repeat</keyword>
<evidence type="ECO:0000256" key="1">
    <source>
        <dbReference type="ARBA" id="ARBA00004123"/>
    </source>
</evidence>
<proteinExistence type="predicted"/>
<evidence type="ECO:0000256" key="2">
    <source>
        <dbReference type="ARBA" id="ARBA00022723"/>
    </source>
</evidence>
<feature type="compositionally biased region" description="Low complexity" evidence="8">
    <location>
        <begin position="268"/>
        <end position="284"/>
    </location>
</feature>
<dbReference type="PANTHER" id="PTHR40626:SF32">
    <property type="entry name" value="ZINC FINGER PROTEIN RST2"/>
    <property type="match status" value="1"/>
</dbReference>
<evidence type="ECO:0000256" key="6">
    <source>
        <dbReference type="ARBA" id="ARBA00023242"/>
    </source>
</evidence>
<feature type="region of interest" description="Disordered" evidence="8">
    <location>
        <begin position="1"/>
        <end position="32"/>
    </location>
</feature>
<reference evidence="10 11" key="1">
    <citation type="submission" date="2014-09" db="EMBL/GenBank/DDBJ databases">
        <authorList>
            <person name="Magalhaes I.L.F."/>
            <person name="Oliveira U."/>
            <person name="Santos F.R."/>
            <person name="Vidigal T.H.D.A."/>
            <person name="Brescovit A.D."/>
            <person name="Santos A.J."/>
        </authorList>
    </citation>
    <scope>NUCLEOTIDE SEQUENCE [LARGE SCALE GENOMIC DNA]</scope>
</reference>
<keyword evidence="5" id="KW-0862">Zinc</keyword>
<evidence type="ECO:0000259" key="9">
    <source>
        <dbReference type="PROSITE" id="PS50157"/>
    </source>
</evidence>
<feature type="domain" description="C2H2-type" evidence="9">
    <location>
        <begin position="33"/>
        <end position="62"/>
    </location>
</feature>
<dbReference type="GO" id="GO:0005634">
    <property type="term" value="C:nucleus"/>
    <property type="evidence" value="ECO:0007669"/>
    <property type="project" value="UniProtKB-SubCell"/>
</dbReference>
<dbReference type="PROSITE" id="PS50157">
    <property type="entry name" value="ZINC_FINGER_C2H2_2"/>
    <property type="match status" value="2"/>
</dbReference>